<dbReference type="PANTHER" id="PTHR31001">
    <property type="entry name" value="UNCHARACTERIZED TRANSCRIPTIONAL REGULATORY PROTEIN"/>
    <property type="match status" value="1"/>
</dbReference>
<evidence type="ECO:0000256" key="1">
    <source>
        <dbReference type="ARBA" id="ARBA00004123"/>
    </source>
</evidence>
<dbReference type="Gene3D" id="4.10.240.10">
    <property type="entry name" value="Zn(2)-C6 fungal-type DNA-binding domain"/>
    <property type="match status" value="1"/>
</dbReference>
<dbReference type="GO" id="GO:0003677">
    <property type="term" value="F:DNA binding"/>
    <property type="evidence" value="ECO:0007669"/>
    <property type="project" value="InterPro"/>
</dbReference>
<evidence type="ECO:0000259" key="5">
    <source>
        <dbReference type="PROSITE" id="PS50048"/>
    </source>
</evidence>
<dbReference type="GO" id="GO:0005634">
    <property type="term" value="C:nucleus"/>
    <property type="evidence" value="ECO:0007669"/>
    <property type="project" value="UniProtKB-SubCell"/>
</dbReference>
<dbReference type="SMART" id="SM00906">
    <property type="entry name" value="Fungal_trans"/>
    <property type="match status" value="1"/>
</dbReference>
<dbReference type="GO" id="GO:0008270">
    <property type="term" value="F:zinc ion binding"/>
    <property type="evidence" value="ECO:0007669"/>
    <property type="project" value="InterPro"/>
</dbReference>
<gene>
    <name evidence="6" type="ORF">VDGE_02037</name>
</gene>
<dbReference type="CDD" id="cd12148">
    <property type="entry name" value="fungal_TF_MHR"/>
    <property type="match status" value="1"/>
</dbReference>
<keyword evidence="2" id="KW-0479">Metal-binding</keyword>
<evidence type="ECO:0000313" key="6">
    <source>
        <dbReference type="EMBL" id="RXG50365.1"/>
    </source>
</evidence>
<evidence type="ECO:0000256" key="3">
    <source>
        <dbReference type="ARBA" id="ARBA00023242"/>
    </source>
</evidence>
<dbReference type="PROSITE" id="PS50048">
    <property type="entry name" value="ZN2_CY6_FUNGAL_2"/>
    <property type="match status" value="1"/>
</dbReference>
<dbReference type="InterPro" id="IPR050613">
    <property type="entry name" value="Sec_Metabolite_Reg"/>
</dbReference>
<accession>A0A444SAF5</accession>
<feature type="region of interest" description="Disordered" evidence="4">
    <location>
        <begin position="43"/>
        <end position="63"/>
    </location>
</feature>
<dbReference type="Pfam" id="PF00172">
    <property type="entry name" value="Zn_clus"/>
    <property type="match status" value="1"/>
</dbReference>
<dbReference type="SUPFAM" id="SSF57701">
    <property type="entry name" value="Zn2/Cys6 DNA-binding domain"/>
    <property type="match status" value="1"/>
</dbReference>
<feature type="domain" description="Zn(2)-C6 fungal-type" evidence="5">
    <location>
        <begin position="12"/>
        <end position="41"/>
    </location>
</feature>
<dbReference type="GO" id="GO:0000981">
    <property type="term" value="F:DNA-binding transcription factor activity, RNA polymerase II-specific"/>
    <property type="evidence" value="ECO:0007669"/>
    <property type="project" value="InterPro"/>
</dbReference>
<evidence type="ECO:0000256" key="2">
    <source>
        <dbReference type="ARBA" id="ARBA00022723"/>
    </source>
</evidence>
<comment type="subcellular location">
    <subcellularLocation>
        <location evidence="1">Nucleus</location>
    </subcellularLocation>
</comment>
<dbReference type="AlphaFoldDB" id="A0A444SAF5"/>
<evidence type="ECO:0000313" key="7">
    <source>
        <dbReference type="Proteomes" id="UP000288725"/>
    </source>
</evidence>
<dbReference type="InterPro" id="IPR001138">
    <property type="entry name" value="Zn2Cys6_DnaBD"/>
</dbReference>
<reference evidence="6 7" key="1">
    <citation type="submission" date="2018-12" db="EMBL/GenBank/DDBJ databases">
        <title>Genome of Verticillium dahliae isolate Getta Getta.</title>
        <authorList>
            <person name="Gardiner D.M."/>
        </authorList>
    </citation>
    <scope>NUCLEOTIDE SEQUENCE [LARGE SCALE GENOMIC DNA]</scope>
    <source>
        <strain evidence="6 7">Getta Getta</strain>
    </source>
</reference>
<protein>
    <recommendedName>
        <fullName evidence="5">Zn(2)-C6 fungal-type domain-containing protein</fullName>
    </recommendedName>
</protein>
<feature type="compositionally biased region" description="Basic and acidic residues" evidence="4">
    <location>
        <begin position="49"/>
        <end position="63"/>
    </location>
</feature>
<dbReference type="InterPro" id="IPR007219">
    <property type="entry name" value="XnlR_reg_dom"/>
</dbReference>
<dbReference type="SMART" id="SM00066">
    <property type="entry name" value="GAL4"/>
    <property type="match status" value="1"/>
</dbReference>
<name>A0A444SAF5_VERDA</name>
<proteinExistence type="predicted"/>
<dbReference type="EMBL" id="RSDZ01000008">
    <property type="protein sequence ID" value="RXG50365.1"/>
    <property type="molecule type" value="Genomic_DNA"/>
</dbReference>
<dbReference type="PANTHER" id="PTHR31001:SF50">
    <property type="entry name" value="ZN(II)2CYS6 TRANSCRIPTION FACTOR (EUROFUNG)"/>
    <property type="match status" value="1"/>
</dbReference>
<comment type="caution">
    <text evidence="6">The sequence shown here is derived from an EMBL/GenBank/DDBJ whole genome shotgun (WGS) entry which is preliminary data.</text>
</comment>
<dbReference type="Pfam" id="PF04082">
    <property type="entry name" value="Fungal_trans"/>
    <property type="match status" value="1"/>
</dbReference>
<evidence type="ECO:0000256" key="4">
    <source>
        <dbReference type="SAM" id="MobiDB-lite"/>
    </source>
</evidence>
<dbReference type="GO" id="GO:0006351">
    <property type="term" value="P:DNA-templated transcription"/>
    <property type="evidence" value="ECO:0007669"/>
    <property type="project" value="InterPro"/>
</dbReference>
<keyword evidence="3" id="KW-0539">Nucleus</keyword>
<dbReference type="Proteomes" id="UP000288725">
    <property type="component" value="Chromosome 7"/>
</dbReference>
<sequence length="735" mass="82142">MTGTEDSLHIWNCLTCRRRKVRCDRRSPCSQCAKAGLDCAFPTSGRVPTRRDGAPASSSRDRNQDLLARLNRLEGLLRHIGVQPDDPAPSDDGLHPQATAAEPRSDDEALTQSVGSMFVSEDDTIYIPSRFWRHISEEVTNLRQSFEAERQQSSIGGDEASEPWSLPWAPFPAHHAMSFDMSDYQPLPSQMAFVWQTYCDNVDQGIKILHRKTIDKVIRDSKGRISSLPVSWQPVVFAVSLAAISSMSEQDVLENFRESRTALVRRLSTGAEVSLAKADVLNTTDIRVLQALVLYVEAKCHEAGTRASWCLTGLVVRIALLMGLHRDGSHFEGISPFNVEMRRRLWWHICFIDARSGESQTTCTQLSTFGIFQDTEPPTNIDDDDLDPQDMTTPTPRNGITDASLAIARYHFWQLAKREKRPWSSATAETEAQDAVSLTPEAIEALATTRQKIEDSFLRHAEPSNPRHQFFSDIVRHALARSELNLSMRDNPPATSTPSAAANPGFNRILVLCLTVLELSNRLEMSPATSGWYWALQPQVPWRHLSVLLVQLRDRPWSVACERAWTCLNVYLTSSTSFKANYRKDILWLPVRTLVRDVAEHRKLENERTQQDNDIAQQLLSAQESDLSRGPDVFHPRAWQSATLDMAEAERRLALGTQVPEGGVNGVWLSHGIDDGPGLRMGNPSSLTTDGMSNSGLNSEAPAFEASLGWEELALDGTFADSAEAWQAWDQMMAL</sequence>
<organism evidence="6 7">
    <name type="scientific">Verticillium dahliae</name>
    <name type="common">Verticillium wilt</name>
    <dbReference type="NCBI Taxonomy" id="27337"/>
    <lineage>
        <taxon>Eukaryota</taxon>
        <taxon>Fungi</taxon>
        <taxon>Dikarya</taxon>
        <taxon>Ascomycota</taxon>
        <taxon>Pezizomycotina</taxon>
        <taxon>Sordariomycetes</taxon>
        <taxon>Hypocreomycetidae</taxon>
        <taxon>Glomerellales</taxon>
        <taxon>Plectosphaerellaceae</taxon>
        <taxon>Verticillium</taxon>
    </lineage>
</organism>
<feature type="region of interest" description="Disordered" evidence="4">
    <location>
        <begin position="81"/>
        <end position="110"/>
    </location>
</feature>
<dbReference type="InterPro" id="IPR036864">
    <property type="entry name" value="Zn2-C6_fun-type_DNA-bd_sf"/>
</dbReference>